<gene>
    <name evidence="1" type="ORF">BDN72DRAFT_963923</name>
</gene>
<sequence length="280" mass="31461">MSINNSFGAMFIGGLATMMIWVMTCTQAYTYFTRKSPDGLAFKAMFAFLCVLDTFDSVLIVHFIYFYIITQYGNSLALSLDTRSLDVHNTIEPISDFIIRMMFAHRVFIFSNKNIVLTTWITVFSLTGLVSGLIVTLGSYNGSIEEGIAVLILEPCVCNANRFQHHHFIVLPSIQVQDWLPECWRIGRPAGQCDDSPKQQPYSFLWVHLTLIIGCLLTPLQHIKAVAIILSKLYLNSYLASLNAREAIRDRFQTSEPISVNSQFFAGNIGPSLAVQARNP</sequence>
<dbReference type="Proteomes" id="UP000308600">
    <property type="component" value="Unassembled WGS sequence"/>
</dbReference>
<reference evidence="1 2" key="1">
    <citation type="journal article" date="2019" name="Nat. Ecol. Evol.">
        <title>Megaphylogeny resolves global patterns of mushroom evolution.</title>
        <authorList>
            <person name="Varga T."/>
            <person name="Krizsan K."/>
            <person name="Foldi C."/>
            <person name="Dima B."/>
            <person name="Sanchez-Garcia M."/>
            <person name="Sanchez-Ramirez S."/>
            <person name="Szollosi G.J."/>
            <person name="Szarkandi J.G."/>
            <person name="Papp V."/>
            <person name="Albert L."/>
            <person name="Andreopoulos W."/>
            <person name="Angelini C."/>
            <person name="Antonin V."/>
            <person name="Barry K.W."/>
            <person name="Bougher N.L."/>
            <person name="Buchanan P."/>
            <person name="Buyck B."/>
            <person name="Bense V."/>
            <person name="Catcheside P."/>
            <person name="Chovatia M."/>
            <person name="Cooper J."/>
            <person name="Damon W."/>
            <person name="Desjardin D."/>
            <person name="Finy P."/>
            <person name="Geml J."/>
            <person name="Haridas S."/>
            <person name="Hughes K."/>
            <person name="Justo A."/>
            <person name="Karasinski D."/>
            <person name="Kautmanova I."/>
            <person name="Kiss B."/>
            <person name="Kocsube S."/>
            <person name="Kotiranta H."/>
            <person name="LaButti K.M."/>
            <person name="Lechner B.E."/>
            <person name="Liimatainen K."/>
            <person name="Lipzen A."/>
            <person name="Lukacs Z."/>
            <person name="Mihaltcheva S."/>
            <person name="Morgado L.N."/>
            <person name="Niskanen T."/>
            <person name="Noordeloos M.E."/>
            <person name="Ohm R.A."/>
            <person name="Ortiz-Santana B."/>
            <person name="Ovrebo C."/>
            <person name="Racz N."/>
            <person name="Riley R."/>
            <person name="Savchenko A."/>
            <person name="Shiryaev A."/>
            <person name="Soop K."/>
            <person name="Spirin V."/>
            <person name="Szebenyi C."/>
            <person name="Tomsovsky M."/>
            <person name="Tulloss R.E."/>
            <person name="Uehling J."/>
            <person name="Grigoriev I.V."/>
            <person name="Vagvolgyi C."/>
            <person name="Papp T."/>
            <person name="Martin F.M."/>
            <person name="Miettinen O."/>
            <person name="Hibbett D.S."/>
            <person name="Nagy L.G."/>
        </authorList>
    </citation>
    <scope>NUCLEOTIDE SEQUENCE [LARGE SCALE GENOMIC DNA]</scope>
    <source>
        <strain evidence="1 2">NL-1719</strain>
    </source>
</reference>
<evidence type="ECO:0000313" key="2">
    <source>
        <dbReference type="Proteomes" id="UP000308600"/>
    </source>
</evidence>
<accession>A0ACD3AC30</accession>
<dbReference type="EMBL" id="ML208522">
    <property type="protein sequence ID" value="TFK63453.1"/>
    <property type="molecule type" value="Genomic_DNA"/>
</dbReference>
<evidence type="ECO:0000313" key="1">
    <source>
        <dbReference type="EMBL" id="TFK63453.1"/>
    </source>
</evidence>
<name>A0ACD3AC30_9AGAR</name>
<proteinExistence type="predicted"/>
<keyword evidence="2" id="KW-1185">Reference proteome</keyword>
<protein>
    <submittedName>
        <fullName evidence="1">Uncharacterized protein</fullName>
    </submittedName>
</protein>
<organism evidence="1 2">
    <name type="scientific">Pluteus cervinus</name>
    <dbReference type="NCBI Taxonomy" id="181527"/>
    <lineage>
        <taxon>Eukaryota</taxon>
        <taxon>Fungi</taxon>
        <taxon>Dikarya</taxon>
        <taxon>Basidiomycota</taxon>
        <taxon>Agaricomycotina</taxon>
        <taxon>Agaricomycetes</taxon>
        <taxon>Agaricomycetidae</taxon>
        <taxon>Agaricales</taxon>
        <taxon>Pluteineae</taxon>
        <taxon>Pluteaceae</taxon>
        <taxon>Pluteus</taxon>
    </lineage>
</organism>